<sequence length="407" mass="44388">MIGKKFNYGWVIVGYGVLCMLLLHYGTVGSQAIFLLPVTQDLGVSTTTLTMASTYGTIVSMIVTPWAGKLMDKKSIRRLMFFGILGTGLTMVAQSYVASVYTYYAIILVRTALNPFALMMPFAALAARWFTKENRSFATSIIFVGISLGGVLLSNPLAALIETVGWRLTYRYYGLAAVVLLSPLTLALVRDYPDGYEEMIQEETVGRGEQKADLVSLLKDRRFILVCAGMSCISFIGCSLYHISSYVQSLGYDARFGATVISIYNFVCIFSKMIMGRLFDRKGLKAGILFGALGICGSYFLMALSVFWSSAWFLVVIALFYGIGNTCQSITAPSLVSGVFGVRNYSEVYAKISTVTMVVGAVSTPVLSAIYEASGSYLTAWIVCLVLSFVSTVCLMAACMGHDRVKD</sequence>
<keyword evidence="9" id="KW-1185">Reference proteome</keyword>
<feature type="transmembrane region" description="Helical" evidence="6">
    <location>
        <begin position="103"/>
        <end position="125"/>
    </location>
</feature>
<feature type="transmembrane region" description="Helical" evidence="6">
    <location>
        <begin position="7"/>
        <end position="28"/>
    </location>
</feature>
<evidence type="ECO:0000256" key="2">
    <source>
        <dbReference type="ARBA" id="ARBA00022448"/>
    </source>
</evidence>
<reference evidence="8 9" key="1">
    <citation type="submission" date="2020-08" db="EMBL/GenBank/DDBJ databases">
        <title>Genome public.</title>
        <authorList>
            <person name="Liu C."/>
            <person name="Sun Q."/>
        </authorList>
    </citation>
    <scope>NUCLEOTIDE SEQUENCE [LARGE SCALE GENOMIC DNA]</scope>
    <source>
        <strain evidence="8 9">BX10</strain>
    </source>
</reference>
<feature type="transmembrane region" description="Helical" evidence="6">
    <location>
        <begin position="287"/>
        <end position="308"/>
    </location>
</feature>
<gene>
    <name evidence="8" type="ORF">H8708_04905</name>
</gene>
<dbReference type="RefSeq" id="WP_262427157.1">
    <property type="nucleotide sequence ID" value="NZ_JACRTJ010000011.1"/>
</dbReference>
<name>A0ABR7NR38_9FIRM</name>
<feature type="transmembrane region" description="Helical" evidence="6">
    <location>
        <begin position="137"/>
        <end position="158"/>
    </location>
</feature>
<organism evidence="8 9">
    <name type="scientific">Enterocloster hominis</name>
    <name type="common">ex Liu et al. 2021</name>
    <dbReference type="NCBI Taxonomy" id="2763663"/>
    <lineage>
        <taxon>Bacteria</taxon>
        <taxon>Bacillati</taxon>
        <taxon>Bacillota</taxon>
        <taxon>Clostridia</taxon>
        <taxon>Lachnospirales</taxon>
        <taxon>Lachnospiraceae</taxon>
        <taxon>Enterocloster</taxon>
    </lineage>
</organism>
<evidence type="ECO:0000256" key="6">
    <source>
        <dbReference type="SAM" id="Phobius"/>
    </source>
</evidence>
<dbReference type="Gene3D" id="1.20.1250.20">
    <property type="entry name" value="MFS general substrate transporter like domains"/>
    <property type="match status" value="2"/>
</dbReference>
<dbReference type="Proteomes" id="UP000647491">
    <property type="component" value="Unassembled WGS sequence"/>
</dbReference>
<comment type="subcellular location">
    <subcellularLocation>
        <location evidence="1">Cell membrane</location>
        <topology evidence="1">Multi-pass membrane protein</topology>
    </subcellularLocation>
</comment>
<dbReference type="PANTHER" id="PTHR11360">
    <property type="entry name" value="MONOCARBOXYLATE TRANSPORTER"/>
    <property type="match status" value="1"/>
</dbReference>
<evidence type="ECO:0000256" key="3">
    <source>
        <dbReference type="ARBA" id="ARBA00022692"/>
    </source>
</evidence>
<comment type="caution">
    <text evidence="8">The sequence shown here is derived from an EMBL/GenBank/DDBJ whole genome shotgun (WGS) entry which is preliminary data.</text>
</comment>
<feature type="transmembrane region" description="Helical" evidence="6">
    <location>
        <begin position="79"/>
        <end position="97"/>
    </location>
</feature>
<feature type="transmembrane region" description="Helical" evidence="6">
    <location>
        <begin position="348"/>
        <end position="371"/>
    </location>
</feature>
<dbReference type="InterPro" id="IPR050327">
    <property type="entry name" value="Proton-linked_MCT"/>
</dbReference>
<keyword evidence="5 6" id="KW-0472">Membrane</keyword>
<accession>A0ABR7NR38</accession>
<evidence type="ECO:0000313" key="9">
    <source>
        <dbReference type="Proteomes" id="UP000647491"/>
    </source>
</evidence>
<dbReference type="PROSITE" id="PS50850">
    <property type="entry name" value="MFS"/>
    <property type="match status" value="1"/>
</dbReference>
<evidence type="ECO:0000259" key="7">
    <source>
        <dbReference type="PROSITE" id="PS50850"/>
    </source>
</evidence>
<feature type="transmembrane region" description="Helical" evidence="6">
    <location>
        <begin position="223"/>
        <end position="244"/>
    </location>
</feature>
<keyword evidence="2" id="KW-0813">Transport</keyword>
<feature type="transmembrane region" description="Helical" evidence="6">
    <location>
        <begin position="314"/>
        <end position="336"/>
    </location>
</feature>
<feature type="domain" description="Major facilitator superfamily (MFS) profile" evidence="7">
    <location>
        <begin position="1"/>
        <end position="406"/>
    </location>
</feature>
<keyword evidence="4 6" id="KW-1133">Transmembrane helix</keyword>
<evidence type="ECO:0000256" key="1">
    <source>
        <dbReference type="ARBA" id="ARBA00004651"/>
    </source>
</evidence>
<protein>
    <submittedName>
        <fullName evidence="8">MFS transporter</fullName>
    </submittedName>
</protein>
<evidence type="ECO:0000256" key="5">
    <source>
        <dbReference type="ARBA" id="ARBA00023136"/>
    </source>
</evidence>
<dbReference type="InterPro" id="IPR036259">
    <property type="entry name" value="MFS_trans_sf"/>
</dbReference>
<dbReference type="SUPFAM" id="SSF103473">
    <property type="entry name" value="MFS general substrate transporter"/>
    <property type="match status" value="1"/>
</dbReference>
<feature type="transmembrane region" description="Helical" evidence="6">
    <location>
        <begin position="170"/>
        <end position="189"/>
    </location>
</feature>
<dbReference type="PANTHER" id="PTHR11360:SF284">
    <property type="entry name" value="EG:103B4.3 PROTEIN-RELATED"/>
    <property type="match status" value="1"/>
</dbReference>
<feature type="transmembrane region" description="Helical" evidence="6">
    <location>
        <begin position="377"/>
        <end position="399"/>
    </location>
</feature>
<proteinExistence type="predicted"/>
<dbReference type="InterPro" id="IPR011701">
    <property type="entry name" value="MFS"/>
</dbReference>
<evidence type="ECO:0000313" key="8">
    <source>
        <dbReference type="EMBL" id="MBC8598576.1"/>
    </source>
</evidence>
<keyword evidence="3 6" id="KW-0812">Transmembrane</keyword>
<feature type="transmembrane region" description="Helical" evidence="6">
    <location>
        <begin position="48"/>
        <end position="67"/>
    </location>
</feature>
<evidence type="ECO:0000256" key="4">
    <source>
        <dbReference type="ARBA" id="ARBA00022989"/>
    </source>
</evidence>
<feature type="transmembrane region" description="Helical" evidence="6">
    <location>
        <begin position="256"/>
        <end position="275"/>
    </location>
</feature>
<dbReference type="Pfam" id="PF07690">
    <property type="entry name" value="MFS_1"/>
    <property type="match status" value="1"/>
</dbReference>
<dbReference type="EMBL" id="JACRTJ010000011">
    <property type="protein sequence ID" value="MBC8598576.1"/>
    <property type="molecule type" value="Genomic_DNA"/>
</dbReference>
<dbReference type="InterPro" id="IPR020846">
    <property type="entry name" value="MFS_dom"/>
</dbReference>